<dbReference type="Proteomes" id="UP000035514">
    <property type="component" value="Unassembled WGS sequence"/>
</dbReference>
<comment type="caution">
    <text evidence="1">The sequence shown here is derived from an EMBL/GenBank/DDBJ whole genome shotgun (WGS) entry which is preliminary data.</text>
</comment>
<dbReference type="AlphaFoldDB" id="A0A0G9KEY1"/>
<accession>A0A0G9KEY1</accession>
<dbReference type="PATRIC" id="fig|1447256.3.peg.15"/>
<evidence type="ECO:0000313" key="1">
    <source>
        <dbReference type="EMBL" id="KLE02748.1"/>
    </source>
</evidence>
<evidence type="ECO:0000313" key="2">
    <source>
        <dbReference type="Proteomes" id="UP000035514"/>
    </source>
</evidence>
<gene>
    <name evidence="1" type="ORF">AA20_00085</name>
</gene>
<organism evidence="1 2">
    <name type="scientific">Aliarcobacter butzleri L348</name>
    <dbReference type="NCBI Taxonomy" id="1447256"/>
    <lineage>
        <taxon>Bacteria</taxon>
        <taxon>Pseudomonadati</taxon>
        <taxon>Campylobacterota</taxon>
        <taxon>Epsilonproteobacteria</taxon>
        <taxon>Campylobacterales</taxon>
        <taxon>Arcobacteraceae</taxon>
        <taxon>Aliarcobacter</taxon>
    </lineage>
</organism>
<proteinExistence type="predicted"/>
<sequence length="146" mass="17218">MFFEGLIPVTYEITQNKHIIEKDRIVLEKKLIKIDDKIDVSKPIVINKAKDVKEKNQLQQFKIKYANPFFINLDDKQKQQLKKIINSKGLKHLVLHTYSNDNEVAIKRLENIYNILPPTLRVNTIYKQDLCYEGNLCDTTNIKLIY</sequence>
<dbReference type="EMBL" id="JAIQ01000008">
    <property type="protein sequence ID" value="KLE02748.1"/>
    <property type="molecule type" value="Genomic_DNA"/>
</dbReference>
<protein>
    <submittedName>
        <fullName evidence="1">Uncharacterized protein</fullName>
    </submittedName>
</protein>
<reference evidence="1 2" key="1">
    <citation type="submission" date="2014-01" db="EMBL/GenBank/DDBJ databases">
        <title>Development of a Comparative Genomic Fingerprinting Assay for High Resolution Genotyping of Arcobacter butzleri.</title>
        <authorList>
            <person name="Webb A.L."/>
            <person name="Inglis G.D."/>
            <person name="Kruczkiewicz P."/>
            <person name="Selinger L.B."/>
            <person name="Taboada E.N."/>
        </authorList>
    </citation>
    <scope>NUCLEOTIDE SEQUENCE [LARGE SCALE GENOMIC DNA]</scope>
    <source>
        <strain evidence="1 2">L348</strain>
    </source>
</reference>
<name>A0A0G9KEY1_9BACT</name>
<dbReference type="RefSeq" id="WP_046995922.1">
    <property type="nucleotide sequence ID" value="NZ_JAIQ01000008.1"/>
</dbReference>